<evidence type="ECO:0000256" key="1">
    <source>
        <dbReference type="ARBA" id="ARBA00004123"/>
    </source>
</evidence>
<dbReference type="AlphaFoldDB" id="A0A6P7KKQ4"/>
<evidence type="ECO:0000256" key="2">
    <source>
        <dbReference type="ARBA" id="ARBA00007267"/>
    </source>
</evidence>
<evidence type="ECO:0000256" key="3">
    <source>
        <dbReference type="ARBA" id="ARBA00023242"/>
    </source>
</evidence>
<evidence type="ECO:0000313" key="6">
    <source>
        <dbReference type="Proteomes" id="UP000515145"/>
    </source>
</evidence>
<feature type="region of interest" description="Disordered" evidence="4">
    <location>
        <begin position="135"/>
        <end position="169"/>
    </location>
</feature>
<protein>
    <submittedName>
        <fullName evidence="7 8">Protein lin-54-like isoform X1</fullName>
    </submittedName>
</protein>
<dbReference type="SMART" id="SM01114">
    <property type="entry name" value="CXC"/>
    <property type="match status" value="3"/>
</dbReference>
<organism evidence="6 8">
    <name type="scientific">Parambassis ranga</name>
    <name type="common">Indian glassy fish</name>
    <dbReference type="NCBI Taxonomy" id="210632"/>
    <lineage>
        <taxon>Eukaryota</taxon>
        <taxon>Metazoa</taxon>
        <taxon>Chordata</taxon>
        <taxon>Craniata</taxon>
        <taxon>Vertebrata</taxon>
        <taxon>Euteleostomi</taxon>
        <taxon>Actinopterygii</taxon>
        <taxon>Neopterygii</taxon>
        <taxon>Teleostei</taxon>
        <taxon>Neoteleostei</taxon>
        <taxon>Acanthomorphata</taxon>
        <taxon>Ovalentaria</taxon>
        <taxon>Ambassidae</taxon>
        <taxon>Parambassis</taxon>
    </lineage>
</organism>
<dbReference type="GeneID" id="114452707"/>
<evidence type="ECO:0000313" key="8">
    <source>
        <dbReference type="RefSeq" id="XP_028288006.1"/>
    </source>
</evidence>
<dbReference type="InterPro" id="IPR028307">
    <property type="entry name" value="Lin-54_fam"/>
</dbReference>
<evidence type="ECO:0000313" key="7">
    <source>
        <dbReference type="RefSeq" id="XP_028288005.1"/>
    </source>
</evidence>
<dbReference type="Proteomes" id="UP000515145">
    <property type="component" value="Chromosome 19"/>
</dbReference>
<sequence>MSGDPLSHDFCSERSRDVLPGSVGTPVWTGPFLDVTWPGIIPCPHQPAISPHIFNCPCQSIQCQLASPHYILEASNQYHLLTGLLPGPPHTSYHSSVPASGLVNEPVPFGMMQDDLYNHVAMNYLHQQYGVTEVTSQIQPTPSQSDPSPSGGSPVNPRIKNSTSGRNTLDLEVCNSGGGEAAQVNPCEPGPNFLTMESAPAQIQGDDGLTQEKDLSIIETLRQSYQEAHPLYENMQPQTHPTRTVGNLCESKSRKPCRCTRSQCLKLYCECFANGLMCSSCDCSNCHNNADHGMKRHQAIKMCLGRNPNAFRHKIAGGKLGEVKGWHKKGCNCKRSGCLKNYCECYEVHTHTHTWSGATHLMMALTYFSSYYICKTALCKISRRTTHLVKTKLCVQANIMCTSSCKCIGCRNYDKGSQKGLKENIANMKDRSVSFMTPAVVDAVSGCLLAQAVEAEREAQSPAQAAHMVLVEFGHCLSQIVKAMFNDDTH</sequence>
<keyword evidence="3" id="KW-0539">Nucleus</keyword>
<dbReference type="GO" id="GO:0005634">
    <property type="term" value="C:nucleus"/>
    <property type="evidence" value="ECO:0007669"/>
    <property type="project" value="UniProtKB-SubCell"/>
</dbReference>
<keyword evidence="6" id="KW-1185">Reference proteome</keyword>
<gene>
    <name evidence="7 8" type="primary">LOC114452707</name>
</gene>
<dbReference type="CTD" id="9633"/>
<reference evidence="7 8" key="1">
    <citation type="submission" date="2025-04" db="UniProtKB">
        <authorList>
            <consortium name="RefSeq"/>
        </authorList>
    </citation>
    <scope>IDENTIFICATION</scope>
</reference>
<feature type="domain" description="CRC" evidence="5">
    <location>
        <begin position="253"/>
        <end position="369"/>
    </location>
</feature>
<dbReference type="Pfam" id="PF03638">
    <property type="entry name" value="TCR"/>
    <property type="match status" value="2"/>
</dbReference>
<feature type="compositionally biased region" description="Low complexity" evidence="4">
    <location>
        <begin position="135"/>
        <end position="154"/>
    </location>
</feature>
<name>A0A6P7KKQ4_9TELE</name>
<dbReference type="PANTHER" id="PTHR12446:SF34">
    <property type="entry name" value="PROTEIN LIN-54 HOMOLOG"/>
    <property type="match status" value="1"/>
</dbReference>
<comment type="subcellular location">
    <subcellularLocation>
        <location evidence="1">Nucleus</location>
    </subcellularLocation>
</comment>
<dbReference type="GO" id="GO:0006355">
    <property type="term" value="P:regulation of DNA-templated transcription"/>
    <property type="evidence" value="ECO:0007669"/>
    <property type="project" value="TreeGrafter"/>
</dbReference>
<dbReference type="InterPro" id="IPR005172">
    <property type="entry name" value="CRC"/>
</dbReference>
<dbReference type="PANTHER" id="PTHR12446">
    <property type="entry name" value="TESMIN/TSO1-RELATED"/>
    <property type="match status" value="1"/>
</dbReference>
<dbReference type="InterPro" id="IPR033467">
    <property type="entry name" value="Tesmin/TSO1-like_CXC"/>
</dbReference>
<proteinExistence type="inferred from homology"/>
<evidence type="ECO:0000259" key="5">
    <source>
        <dbReference type="PROSITE" id="PS51634"/>
    </source>
</evidence>
<dbReference type="PROSITE" id="PS51634">
    <property type="entry name" value="CRC"/>
    <property type="match status" value="1"/>
</dbReference>
<dbReference type="RefSeq" id="XP_028288005.1">
    <property type="nucleotide sequence ID" value="XM_028432204.1"/>
</dbReference>
<evidence type="ECO:0000256" key="4">
    <source>
        <dbReference type="SAM" id="MobiDB-lite"/>
    </source>
</evidence>
<dbReference type="RefSeq" id="XP_028288006.1">
    <property type="nucleotide sequence ID" value="XM_028432205.1"/>
</dbReference>
<comment type="similarity">
    <text evidence="2">Belongs to the lin-54 family.</text>
</comment>
<dbReference type="OrthoDB" id="6283463at2759"/>
<accession>A0A6P7KKQ4</accession>